<dbReference type="KEGG" id="saci:Sinac_2091"/>
<dbReference type="RefSeq" id="WP_015245593.1">
    <property type="nucleotide sequence ID" value="NC_019892.1"/>
</dbReference>
<dbReference type="AlphaFoldDB" id="L0DCR3"/>
<sequence>MLTRRTFLATAGAAPLLVNSALGEPEPPARKKIAIISTVWTYHSHSQHMGDRFLVGYPRHGQWHNPPLDVVSLYVDQRPEGDLSAKRAAEHGFTVYPSIAETLRCGGDKLSVDGVVIIGEHGNYPRNQKGQNLYPRYEFFQQAIEVFEKDGRAVPIYNDKHLSYSAEKAARMVADSKRLKFAFLAGSSLPVTWRLPPVEVPYDAVIEDALMVGIGGSDAMDYHALEALQCMVERRKGGETGIKSVQMLEGDAVWKAGEEGVWSRRLLEAALSRSDSLQGYSQLDSRPQDLANNGELPGLVKTPSAYLIERNDGLRTTLLMLNGALEDYTFAARLQGGQILSTQFFLSPKPNVTYSACLVAQIEDMIMTGQAPYPVERTQITSAMLDRLLDSKVEGHRRLETPELKIAYRAPRESRFGD</sequence>
<accession>L0DCR3</accession>
<dbReference type="STRING" id="886293.Sinac_2091"/>
<gene>
    <name evidence="1" type="ordered locus">Sinac_2091</name>
</gene>
<dbReference type="OrthoDB" id="1394308at2"/>
<dbReference type="EMBL" id="CP003364">
    <property type="protein sequence ID" value="AGA26426.1"/>
    <property type="molecule type" value="Genomic_DNA"/>
</dbReference>
<dbReference type="Proteomes" id="UP000010798">
    <property type="component" value="Chromosome"/>
</dbReference>
<keyword evidence="2" id="KW-1185">Reference proteome</keyword>
<protein>
    <submittedName>
        <fullName evidence="1">Uncharacterized protein</fullName>
    </submittedName>
</protein>
<dbReference type="HOGENOM" id="CLU_657041_0_0_0"/>
<name>L0DCR3_SINAD</name>
<dbReference type="PROSITE" id="PS51318">
    <property type="entry name" value="TAT"/>
    <property type="match status" value="1"/>
</dbReference>
<proteinExistence type="predicted"/>
<reference evidence="1 2" key="1">
    <citation type="submission" date="2012-02" db="EMBL/GenBank/DDBJ databases">
        <title>Complete sequence of chromosome of Singulisphaera acidiphila DSM 18658.</title>
        <authorList>
            <consortium name="US DOE Joint Genome Institute (JGI-PGF)"/>
            <person name="Lucas S."/>
            <person name="Copeland A."/>
            <person name="Lapidus A."/>
            <person name="Glavina del Rio T."/>
            <person name="Dalin E."/>
            <person name="Tice H."/>
            <person name="Bruce D."/>
            <person name="Goodwin L."/>
            <person name="Pitluck S."/>
            <person name="Peters L."/>
            <person name="Ovchinnikova G."/>
            <person name="Chertkov O."/>
            <person name="Kyrpides N."/>
            <person name="Mavromatis K."/>
            <person name="Ivanova N."/>
            <person name="Brettin T."/>
            <person name="Detter J.C."/>
            <person name="Han C."/>
            <person name="Larimer F."/>
            <person name="Land M."/>
            <person name="Hauser L."/>
            <person name="Markowitz V."/>
            <person name="Cheng J.-F."/>
            <person name="Hugenholtz P."/>
            <person name="Woyke T."/>
            <person name="Wu D."/>
            <person name="Tindall B."/>
            <person name="Pomrenke H."/>
            <person name="Brambilla E."/>
            <person name="Klenk H.-P."/>
            <person name="Eisen J.A."/>
        </authorList>
    </citation>
    <scope>NUCLEOTIDE SEQUENCE [LARGE SCALE GENOMIC DNA]</scope>
    <source>
        <strain evidence="2">ATCC BAA-1392 / DSM 18658 / VKM B-2454 / MOB10</strain>
    </source>
</reference>
<evidence type="ECO:0000313" key="2">
    <source>
        <dbReference type="Proteomes" id="UP000010798"/>
    </source>
</evidence>
<dbReference type="eggNOG" id="ENOG502ZA0T">
    <property type="taxonomic scope" value="Bacteria"/>
</dbReference>
<evidence type="ECO:0000313" key="1">
    <source>
        <dbReference type="EMBL" id="AGA26426.1"/>
    </source>
</evidence>
<dbReference type="InterPro" id="IPR006311">
    <property type="entry name" value="TAT_signal"/>
</dbReference>
<organism evidence="1 2">
    <name type="scientific">Singulisphaera acidiphila (strain ATCC BAA-1392 / DSM 18658 / VKM B-2454 / MOB10)</name>
    <dbReference type="NCBI Taxonomy" id="886293"/>
    <lineage>
        <taxon>Bacteria</taxon>
        <taxon>Pseudomonadati</taxon>
        <taxon>Planctomycetota</taxon>
        <taxon>Planctomycetia</taxon>
        <taxon>Isosphaerales</taxon>
        <taxon>Isosphaeraceae</taxon>
        <taxon>Singulisphaera</taxon>
    </lineage>
</organism>